<dbReference type="InterPro" id="IPR005260">
    <property type="entry name" value="Asp_kin_monofn"/>
</dbReference>
<keyword evidence="12" id="KW-0457">Lysine biosynthesis</keyword>
<keyword evidence="10" id="KW-0067">ATP-binding</keyword>
<dbReference type="NCBIfam" id="NF005154">
    <property type="entry name" value="PRK06635.1-2"/>
    <property type="match status" value="1"/>
</dbReference>
<feature type="domain" description="ACT" evidence="16">
    <location>
        <begin position="343"/>
        <end position="409"/>
    </location>
</feature>
<gene>
    <name evidence="17" type="ORF">CaldiYA01_05970</name>
</gene>
<comment type="pathway">
    <text evidence="3 15">Amino-acid biosynthesis; L-methionine biosynthesis via de novo pathway; L-homoserine from L-aspartate: step 1/3.</text>
</comment>
<sequence length="409" mass="44585">MGIVVQKYGGTSVADKERIFRAARRAISEYEKGNKVVVVVSAQGDTTDELIEKAKEINENPSKREMDMLLSTGEQISIALMAMAIEKLGYPVISLTGWQAGIKTDSHYSNARIIEIDTERLQRELDKRNIVVVAGFQGINKYDDITTLGRGGSDTTAVALAAALKADKCEIYTDVDGVYTADPRIVPNASKLKEISYDEMLELATLGAKVLHNRSVELAKKYNIPLVVRSSFNDIEGTIVKEVNSVEKLLVSGVACDKDIARVAVIGVENVPGKAFQIFSLLAKENINVDIILQSIGREKTKDISFTVSKSNLKQTLDVLTKNLHVIGAKDITYADNVAKVSIVGAGMVNNPGVAAKMFEALYDAGINIEMISTSEIKISVLIDEKDAEKAVRAIHDKFKLHLLNSNGK</sequence>
<dbReference type="EMBL" id="AP024480">
    <property type="protein sequence ID" value="BCS80637.1"/>
    <property type="molecule type" value="Genomic_DNA"/>
</dbReference>
<dbReference type="PROSITE" id="PS00324">
    <property type="entry name" value="ASPARTOKINASE"/>
    <property type="match status" value="1"/>
</dbReference>
<evidence type="ECO:0000313" key="18">
    <source>
        <dbReference type="Proteomes" id="UP000663623"/>
    </source>
</evidence>
<evidence type="ECO:0000256" key="13">
    <source>
        <dbReference type="ARBA" id="ARBA00047872"/>
    </source>
</evidence>
<dbReference type="Proteomes" id="UP000663623">
    <property type="component" value="Chromosome"/>
</dbReference>
<dbReference type="InterPro" id="IPR036393">
    <property type="entry name" value="AceGlu_kinase-like_sf"/>
</dbReference>
<dbReference type="InterPro" id="IPR018042">
    <property type="entry name" value="Aspartate_kinase_CS"/>
</dbReference>
<dbReference type="InterPro" id="IPR001048">
    <property type="entry name" value="Asp/Glu/Uridylate_kinase"/>
</dbReference>
<dbReference type="RefSeq" id="WP_207181178.1">
    <property type="nucleotide sequence ID" value="NZ_AP024480.1"/>
</dbReference>
<organism evidence="17 18">
    <name type="scientific">Caldicellulosiruptor diazotrophicus</name>
    <dbReference type="NCBI Taxonomy" id="2806205"/>
    <lineage>
        <taxon>Bacteria</taxon>
        <taxon>Bacillati</taxon>
        <taxon>Bacillota</taxon>
        <taxon>Bacillota incertae sedis</taxon>
        <taxon>Caldicellulosiruptorales</taxon>
        <taxon>Caldicellulosiruptoraceae</taxon>
        <taxon>Caldicellulosiruptor</taxon>
    </lineage>
</organism>
<dbReference type="SUPFAM" id="SSF55021">
    <property type="entry name" value="ACT-like"/>
    <property type="match status" value="2"/>
</dbReference>
<proteinExistence type="inferred from homology"/>
<dbReference type="Gene3D" id="3.40.1160.10">
    <property type="entry name" value="Acetylglutamate kinase-like"/>
    <property type="match status" value="1"/>
</dbReference>
<dbReference type="PANTHER" id="PTHR21499">
    <property type="entry name" value="ASPARTATE KINASE"/>
    <property type="match status" value="1"/>
</dbReference>
<dbReference type="CDD" id="cd04913">
    <property type="entry name" value="ACT_AKii-LysC-BS-like_1"/>
    <property type="match status" value="1"/>
</dbReference>
<evidence type="ECO:0000256" key="5">
    <source>
        <dbReference type="ARBA" id="ARBA00010122"/>
    </source>
</evidence>
<keyword evidence="11" id="KW-0220">Diaminopimelate biosynthesis</keyword>
<comment type="pathway">
    <text evidence="4 15">Amino-acid biosynthesis; L-threonine biosynthesis; L-threonine from L-aspartate: step 1/5.</text>
</comment>
<evidence type="ECO:0000256" key="11">
    <source>
        <dbReference type="ARBA" id="ARBA00022915"/>
    </source>
</evidence>
<name>A0ABM7NKJ7_9FIRM</name>
<dbReference type="NCBIfam" id="TIGR00656">
    <property type="entry name" value="asp_kin_monofn"/>
    <property type="match status" value="1"/>
</dbReference>
<dbReference type="NCBIfam" id="TIGR00657">
    <property type="entry name" value="asp_kinases"/>
    <property type="match status" value="1"/>
</dbReference>
<dbReference type="InterPro" id="IPR045865">
    <property type="entry name" value="ACT-like_dom_sf"/>
</dbReference>
<evidence type="ECO:0000256" key="9">
    <source>
        <dbReference type="ARBA" id="ARBA00022777"/>
    </source>
</evidence>
<dbReference type="InterPro" id="IPR054352">
    <property type="entry name" value="ACT_Aspartokinase"/>
</dbReference>
<protein>
    <recommendedName>
        <fullName evidence="14">Aspartokinase</fullName>
        <ecNumber evidence="14">2.7.2.4</ecNumber>
    </recommendedName>
</protein>
<evidence type="ECO:0000256" key="14">
    <source>
        <dbReference type="RuleBase" id="RU003448"/>
    </source>
</evidence>
<evidence type="ECO:0000256" key="8">
    <source>
        <dbReference type="ARBA" id="ARBA00022741"/>
    </source>
</evidence>
<evidence type="ECO:0000256" key="4">
    <source>
        <dbReference type="ARBA" id="ARBA00005139"/>
    </source>
</evidence>
<dbReference type="Pfam" id="PF22468">
    <property type="entry name" value="ACT_9"/>
    <property type="match status" value="2"/>
</dbReference>
<evidence type="ECO:0000256" key="7">
    <source>
        <dbReference type="ARBA" id="ARBA00022679"/>
    </source>
</evidence>
<comment type="similarity">
    <text evidence="5 14">Belongs to the aspartokinase family.</text>
</comment>
<evidence type="ECO:0000313" key="17">
    <source>
        <dbReference type="EMBL" id="BCS80637.1"/>
    </source>
</evidence>
<comment type="pathway">
    <text evidence="2 15">Amino-acid biosynthesis; L-lysine biosynthesis via DAP pathway; (S)-tetrahydrodipicolinate from L-aspartate: step 1/4.</text>
</comment>
<evidence type="ECO:0000259" key="16">
    <source>
        <dbReference type="PROSITE" id="PS51671"/>
    </source>
</evidence>
<feature type="domain" description="ACT" evidence="16">
    <location>
        <begin position="263"/>
        <end position="337"/>
    </location>
</feature>
<evidence type="ECO:0000256" key="12">
    <source>
        <dbReference type="ARBA" id="ARBA00023154"/>
    </source>
</evidence>
<dbReference type="InterPro" id="IPR041740">
    <property type="entry name" value="AKii-LysC-BS"/>
</dbReference>
<dbReference type="CDD" id="cd04923">
    <property type="entry name" value="ACT_AK-LysC-DapG-like_2"/>
    <property type="match status" value="1"/>
</dbReference>
<evidence type="ECO:0000256" key="15">
    <source>
        <dbReference type="RuleBase" id="RU004249"/>
    </source>
</evidence>
<keyword evidence="9 14" id="KW-0418">Kinase</keyword>
<keyword evidence="8" id="KW-0547">Nucleotide-binding</keyword>
<evidence type="ECO:0000256" key="3">
    <source>
        <dbReference type="ARBA" id="ARBA00004986"/>
    </source>
</evidence>
<dbReference type="Pfam" id="PF00696">
    <property type="entry name" value="AA_kinase"/>
    <property type="match status" value="1"/>
</dbReference>
<keyword evidence="6 15" id="KW-0028">Amino-acid biosynthesis</keyword>
<dbReference type="InterPro" id="IPR002912">
    <property type="entry name" value="ACT_dom"/>
</dbReference>
<evidence type="ECO:0000256" key="2">
    <source>
        <dbReference type="ARBA" id="ARBA00004766"/>
    </source>
</evidence>
<keyword evidence="7 14" id="KW-0808">Transferase</keyword>
<evidence type="ECO:0000256" key="1">
    <source>
        <dbReference type="ARBA" id="ARBA00003121"/>
    </source>
</evidence>
<dbReference type="CDD" id="cd04261">
    <property type="entry name" value="AAK_AKii-LysC-BS"/>
    <property type="match status" value="1"/>
</dbReference>
<dbReference type="PANTHER" id="PTHR21499:SF3">
    <property type="entry name" value="ASPARTOKINASE"/>
    <property type="match status" value="1"/>
</dbReference>
<dbReference type="SUPFAM" id="SSF53633">
    <property type="entry name" value="Carbamate kinase-like"/>
    <property type="match status" value="1"/>
</dbReference>
<dbReference type="InterPro" id="IPR001341">
    <property type="entry name" value="Asp_kinase"/>
</dbReference>
<dbReference type="NCBIfam" id="NF005155">
    <property type="entry name" value="PRK06635.1-4"/>
    <property type="match status" value="1"/>
</dbReference>
<accession>A0ABM7NKJ7</accession>
<dbReference type="PIRSF" id="PIRSF000726">
    <property type="entry name" value="Asp_kin"/>
    <property type="match status" value="1"/>
</dbReference>
<comment type="function">
    <text evidence="1">Catalyzes the phosphorylation of the beta-carboxyl group of aspartic acid with ATP to yield 4-phospho-L-aspartate, which is involved in the branched biosynthetic pathway leading to the biosynthesis of amino acids threonine, isoleucine and methionine.</text>
</comment>
<dbReference type="EC" id="2.7.2.4" evidence="14"/>
<dbReference type="Gene3D" id="3.30.2130.10">
    <property type="entry name" value="VC0802-like"/>
    <property type="match status" value="1"/>
</dbReference>
<dbReference type="PROSITE" id="PS51671">
    <property type="entry name" value="ACT"/>
    <property type="match status" value="2"/>
</dbReference>
<keyword evidence="18" id="KW-1185">Reference proteome</keyword>
<reference evidence="17 18" key="1">
    <citation type="submission" date="2021-02" db="EMBL/GenBank/DDBJ databases">
        <title>Nitrogen-fixing ability and nitrogen fixation related genes of thermophilic fermentative bacteria in the genus Caldicellulosiruptor.</title>
        <authorList>
            <person name="Chen Y."/>
            <person name="Nishihara A."/>
            <person name="Haruta S."/>
        </authorList>
    </citation>
    <scope>NUCLEOTIDE SEQUENCE [LARGE SCALE GENOMIC DNA]</scope>
    <source>
        <strain evidence="17 18">YA01</strain>
    </source>
</reference>
<evidence type="ECO:0000256" key="10">
    <source>
        <dbReference type="ARBA" id="ARBA00022840"/>
    </source>
</evidence>
<evidence type="ECO:0000256" key="6">
    <source>
        <dbReference type="ARBA" id="ARBA00022605"/>
    </source>
</evidence>
<comment type="catalytic activity">
    <reaction evidence="13 14">
        <text>L-aspartate + ATP = 4-phospho-L-aspartate + ADP</text>
        <dbReference type="Rhea" id="RHEA:23776"/>
        <dbReference type="ChEBI" id="CHEBI:29991"/>
        <dbReference type="ChEBI" id="CHEBI:30616"/>
        <dbReference type="ChEBI" id="CHEBI:57535"/>
        <dbReference type="ChEBI" id="CHEBI:456216"/>
        <dbReference type="EC" id="2.7.2.4"/>
    </reaction>
</comment>